<dbReference type="OrthoDB" id="9798754at2"/>
<keyword evidence="2" id="KW-0808">Transferase</keyword>
<comment type="caution">
    <text evidence="2">The sequence shown here is derived from an EMBL/GenBank/DDBJ whole genome shotgun (WGS) entry which is preliminary data.</text>
</comment>
<dbReference type="CDD" id="cd01038">
    <property type="entry name" value="Endonuclease_DUF559"/>
    <property type="match status" value="1"/>
</dbReference>
<dbReference type="AlphaFoldDB" id="A0A2N0VI25"/>
<name>A0A2N0VI25_9BACT</name>
<dbReference type="GO" id="GO:0032259">
    <property type="term" value="P:methylation"/>
    <property type="evidence" value="ECO:0007669"/>
    <property type="project" value="UniProtKB-KW"/>
</dbReference>
<dbReference type="PANTHER" id="PTHR38590:SF1">
    <property type="entry name" value="BLL0828 PROTEIN"/>
    <property type="match status" value="1"/>
</dbReference>
<dbReference type="RefSeq" id="WP_101073327.1">
    <property type="nucleotide sequence ID" value="NZ_PISP01000002.1"/>
</dbReference>
<reference evidence="2 3" key="1">
    <citation type="submission" date="2017-11" db="EMBL/GenBank/DDBJ databases">
        <title>Rhodohalobacter 15182 sp. nov., isolated from a salt lake.</title>
        <authorList>
            <person name="Han S."/>
        </authorList>
    </citation>
    <scope>NUCLEOTIDE SEQUENCE [LARGE SCALE GENOMIC DNA]</scope>
    <source>
        <strain evidence="2 3">15182</strain>
    </source>
</reference>
<evidence type="ECO:0000259" key="1">
    <source>
        <dbReference type="Pfam" id="PF04480"/>
    </source>
</evidence>
<proteinExistence type="predicted"/>
<dbReference type="PANTHER" id="PTHR38590">
    <property type="entry name" value="BLL0828 PROTEIN"/>
    <property type="match status" value="1"/>
</dbReference>
<evidence type="ECO:0000313" key="2">
    <source>
        <dbReference type="EMBL" id="PKD43788.1"/>
    </source>
</evidence>
<sequence length="137" mass="16431">MNSSNYYYNKNLKEFARKLRKQSTKAEIKLWNEVLRSKQMHGFTFLRQRPVDSFIADFMCKKLMLIIEVDGYSHEFEEKWILDQERQQKLEGLGFTILRFTDEEVLKDIQNVERVIEGWILDHPPVPLQRGNVNHKS</sequence>
<keyword evidence="3" id="KW-1185">Reference proteome</keyword>
<feature type="domain" description="DUF559" evidence="1">
    <location>
        <begin position="11"/>
        <end position="116"/>
    </location>
</feature>
<dbReference type="Proteomes" id="UP000233398">
    <property type="component" value="Unassembled WGS sequence"/>
</dbReference>
<dbReference type="InterPro" id="IPR011335">
    <property type="entry name" value="Restrct_endonuc-II-like"/>
</dbReference>
<dbReference type="Pfam" id="PF04480">
    <property type="entry name" value="DUF559"/>
    <property type="match status" value="1"/>
</dbReference>
<dbReference type="Gene3D" id="3.40.960.10">
    <property type="entry name" value="VSR Endonuclease"/>
    <property type="match status" value="1"/>
</dbReference>
<dbReference type="InterPro" id="IPR047216">
    <property type="entry name" value="Endonuclease_DUF559_bact"/>
</dbReference>
<protein>
    <submittedName>
        <fullName evidence="2">DNA methylase</fullName>
    </submittedName>
</protein>
<keyword evidence="2" id="KW-0489">Methyltransferase</keyword>
<organism evidence="2 3">
    <name type="scientific">Rhodohalobacter barkolensis</name>
    <dbReference type="NCBI Taxonomy" id="2053187"/>
    <lineage>
        <taxon>Bacteria</taxon>
        <taxon>Pseudomonadati</taxon>
        <taxon>Balneolota</taxon>
        <taxon>Balneolia</taxon>
        <taxon>Balneolales</taxon>
        <taxon>Balneolaceae</taxon>
        <taxon>Rhodohalobacter</taxon>
    </lineage>
</organism>
<gene>
    <name evidence="2" type="ORF">CWD77_09520</name>
</gene>
<evidence type="ECO:0000313" key="3">
    <source>
        <dbReference type="Proteomes" id="UP000233398"/>
    </source>
</evidence>
<dbReference type="EMBL" id="PISP01000002">
    <property type="protein sequence ID" value="PKD43788.1"/>
    <property type="molecule type" value="Genomic_DNA"/>
</dbReference>
<dbReference type="InterPro" id="IPR007569">
    <property type="entry name" value="DUF559"/>
</dbReference>
<accession>A0A2N0VI25</accession>
<dbReference type="GO" id="GO:0008168">
    <property type="term" value="F:methyltransferase activity"/>
    <property type="evidence" value="ECO:0007669"/>
    <property type="project" value="UniProtKB-KW"/>
</dbReference>
<dbReference type="SUPFAM" id="SSF52980">
    <property type="entry name" value="Restriction endonuclease-like"/>
    <property type="match status" value="1"/>
</dbReference>